<comment type="caution">
    <text evidence="11">The sequence shown here is derived from an EMBL/GenBank/DDBJ whole genome shotgun (WGS) entry which is preliminary data.</text>
</comment>
<keyword evidence="8" id="KW-0408">Iron</keyword>
<dbReference type="Pfam" id="PF05721">
    <property type="entry name" value="PhyH"/>
    <property type="match status" value="1"/>
</dbReference>
<dbReference type="PANTHER" id="PTHR20883:SF48">
    <property type="entry name" value="ECTOINE DIOXYGENASE"/>
    <property type="match status" value="1"/>
</dbReference>
<dbReference type="InterPro" id="IPR008775">
    <property type="entry name" value="Phytyl_CoA_dOase-like"/>
</dbReference>
<dbReference type="GO" id="GO:0016491">
    <property type="term" value="F:oxidoreductase activity"/>
    <property type="evidence" value="ECO:0007669"/>
    <property type="project" value="UniProtKB-KW"/>
</dbReference>
<reference evidence="11" key="1">
    <citation type="submission" date="2020-03" db="EMBL/GenBank/DDBJ databases">
        <title>Draft sequencing of Paenibacilllus sp. S3N08.</title>
        <authorList>
            <person name="Kim D.-U."/>
        </authorList>
    </citation>
    <scope>NUCLEOTIDE SEQUENCE</scope>
    <source>
        <strain evidence="11">S3N08</strain>
    </source>
</reference>
<comment type="similarity">
    <text evidence="3">Belongs to the PhyH family. EctD subfamily.</text>
</comment>
<comment type="catalytic activity">
    <reaction evidence="9">
        <text>L-ectoine + 2-oxoglutarate + O2 = 5-hydroxyectoine + succinate + CO2</text>
        <dbReference type="Rhea" id="RHEA:45740"/>
        <dbReference type="ChEBI" id="CHEBI:15379"/>
        <dbReference type="ChEBI" id="CHEBI:16526"/>
        <dbReference type="ChEBI" id="CHEBI:16810"/>
        <dbReference type="ChEBI" id="CHEBI:30031"/>
        <dbReference type="ChEBI" id="CHEBI:58515"/>
        <dbReference type="ChEBI" id="CHEBI:85413"/>
        <dbReference type="EC" id="1.14.11.55"/>
    </reaction>
</comment>
<dbReference type="NCBIfam" id="TIGR02408">
    <property type="entry name" value="ectoine_ThpD"/>
    <property type="match status" value="1"/>
</dbReference>
<keyword evidence="12" id="KW-1185">Reference proteome</keyword>
<evidence type="ECO:0000256" key="4">
    <source>
        <dbReference type="ARBA" id="ARBA00011738"/>
    </source>
</evidence>
<evidence type="ECO:0000256" key="1">
    <source>
        <dbReference type="ARBA" id="ARBA00001954"/>
    </source>
</evidence>
<gene>
    <name evidence="11" type="primary">thpD</name>
    <name evidence="11" type="ORF">G9U52_25830</name>
</gene>
<dbReference type="Gene3D" id="2.60.120.620">
    <property type="entry name" value="q2cbj1_9rhob like domain"/>
    <property type="match status" value="1"/>
</dbReference>
<name>A0ABX0JEW3_9BACL</name>
<evidence type="ECO:0000256" key="5">
    <source>
        <dbReference type="ARBA" id="ARBA00022723"/>
    </source>
</evidence>
<keyword evidence="5" id="KW-0479">Metal-binding</keyword>
<evidence type="ECO:0000256" key="2">
    <source>
        <dbReference type="ARBA" id="ARBA00004063"/>
    </source>
</evidence>
<evidence type="ECO:0000256" key="9">
    <source>
        <dbReference type="ARBA" id="ARBA00049228"/>
    </source>
</evidence>
<evidence type="ECO:0000256" key="10">
    <source>
        <dbReference type="NCBIfam" id="TIGR02408"/>
    </source>
</evidence>
<dbReference type="Proteomes" id="UP001165962">
    <property type="component" value="Unassembled WGS sequence"/>
</dbReference>
<comment type="function">
    <text evidence="2">Involved in the biosynthesis of 5-hydroxyectoine, called compatible solute, which helps organisms to survive extreme osmotic stress by acting as a highly soluble organic osmolyte. Catalyzes the 2-oxoglutarate-dependent selective hydroxylation of L-ectoine to yield (4S,5S)-5-hydroxyectoine.</text>
</comment>
<evidence type="ECO:0000256" key="6">
    <source>
        <dbReference type="ARBA" id="ARBA00022964"/>
    </source>
</evidence>
<dbReference type="InterPro" id="IPR012774">
    <property type="entry name" value="EctD"/>
</dbReference>
<accession>A0ABX0JEW3</accession>
<proteinExistence type="inferred from homology"/>
<protein>
    <recommendedName>
        <fullName evidence="10">Ectoine hydroxylase</fullName>
        <ecNumber evidence="10">1.14.11.55</ecNumber>
    </recommendedName>
</protein>
<comment type="subunit">
    <text evidence="4">Homodimer.</text>
</comment>
<dbReference type="SUPFAM" id="SSF51197">
    <property type="entry name" value="Clavaminate synthase-like"/>
    <property type="match status" value="1"/>
</dbReference>
<keyword evidence="6" id="KW-0223">Dioxygenase</keyword>
<keyword evidence="7 11" id="KW-0560">Oxidoreductase</keyword>
<dbReference type="PANTHER" id="PTHR20883">
    <property type="entry name" value="PHYTANOYL-COA DIOXYGENASE DOMAIN CONTAINING 1"/>
    <property type="match status" value="1"/>
</dbReference>
<evidence type="ECO:0000313" key="11">
    <source>
        <dbReference type="EMBL" id="NHN33238.1"/>
    </source>
</evidence>
<evidence type="ECO:0000256" key="3">
    <source>
        <dbReference type="ARBA" id="ARBA00007851"/>
    </source>
</evidence>
<dbReference type="EMBL" id="JAAOIW010000011">
    <property type="protein sequence ID" value="NHN33238.1"/>
    <property type="molecule type" value="Genomic_DNA"/>
</dbReference>
<evidence type="ECO:0000256" key="8">
    <source>
        <dbReference type="ARBA" id="ARBA00023004"/>
    </source>
</evidence>
<evidence type="ECO:0000256" key="7">
    <source>
        <dbReference type="ARBA" id="ARBA00023002"/>
    </source>
</evidence>
<sequence length="292" mass="33544">MKLKTTDAYPSRIYSEPKLIERQDPVMYAKNEEQHILSQEELSFYERNGYLFFDSLFNEEEVRELSNESKRIWTLSGEENTPEVIREPGSNEVRSVFEIHRSNEVMKKLSENNQLLERVSLILGSQAYVHQSRINFKKGFTGKEFYWHSDFETWHVEDGMPRMRALSCSIALEDNYSFNGPLMVIPGSHRQFLSCVGEAPDDHYKSSLRKQEYGVPDQASLTRMVDEGGISAPTGKAGSVLFFDCNLMHGSNGNITPYSRNNVFIVYNSVHNKLQSPYSGKQPRPDYIAARS</sequence>
<evidence type="ECO:0000313" key="12">
    <source>
        <dbReference type="Proteomes" id="UP001165962"/>
    </source>
</evidence>
<dbReference type="RefSeq" id="WP_166153546.1">
    <property type="nucleotide sequence ID" value="NZ_JAAOIW010000011.1"/>
</dbReference>
<dbReference type="EC" id="1.14.11.55" evidence="10"/>
<comment type="cofactor">
    <cofactor evidence="1">
        <name>Fe(2+)</name>
        <dbReference type="ChEBI" id="CHEBI:29033"/>
    </cofactor>
</comment>
<organism evidence="11 12">
    <name type="scientific">Paenibacillus agricola</name>
    <dbReference type="NCBI Taxonomy" id="2716264"/>
    <lineage>
        <taxon>Bacteria</taxon>
        <taxon>Bacillati</taxon>
        <taxon>Bacillota</taxon>
        <taxon>Bacilli</taxon>
        <taxon>Bacillales</taxon>
        <taxon>Paenibacillaceae</taxon>
        <taxon>Paenibacillus</taxon>
    </lineage>
</organism>